<dbReference type="RefSeq" id="WP_162840399.1">
    <property type="nucleotide sequence ID" value="NZ_FNID01000027.1"/>
</dbReference>
<name>A0A1H0D801_9FIRM</name>
<dbReference type="EMBL" id="FNID01000027">
    <property type="protein sequence ID" value="SDN66106.1"/>
    <property type="molecule type" value="Genomic_DNA"/>
</dbReference>
<dbReference type="Proteomes" id="UP000199182">
    <property type="component" value="Unassembled WGS sequence"/>
</dbReference>
<sequence>MDKKQIALGCVKQKFNCAQSTFSAFAEEVGIDQGTALKVASCFGGGMKCGEVCGAVTGVLMAIGMKYGSVTPDDYEKHQQAYIKGIQFIKQFKQQHGSILCKDLLGYDTSNPAEMAKVLEKGLHISVCAKAITDAIETAEDII</sequence>
<dbReference type="STRING" id="258515.SAMN05192585_1279"/>
<gene>
    <name evidence="1" type="ORF">SAMN05192585_1279</name>
</gene>
<accession>A0A1H0D801</accession>
<dbReference type="Pfam" id="PF09719">
    <property type="entry name" value="C_GCAxxG_C_C"/>
    <property type="match status" value="1"/>
</dbReference>
<dbReference type="NCBIfam" id="TIGR01909">
    <property type="entry name" value="C_GCAxxG_C_C"/>
    <property type="match status" value="1"/>
</dbReference>
<evidence type="ECO:0000313" key="1">
    <source>
        <dbReference type="EMBL" id="SDN66106.1"/>
    </source>
</evidence>
<dbReference type="AlphaFoldDB" id="A0A1H0D801"/>
<keyword evidence="2" id="KW-1185">Reference proteome</keyword>
<protein>
    <submittedName>
        <fullName evidence="1">C_GCAxxG_C_C family probable redox protein</fullName>
    </submittedName>
</protein>
<evidence type="ECO:0000313" key="2">
    <source>
        <dbReference type="Proteomes" id="UP000199182"/>
    </source>
</evidence>
<dbReference type="InterPro" id="IPR010181">
    <property type="entry name" value="CGCAxxGCC_motif"/>
</dbReference>
<reference evidence="1 2" key="1">
    <citation type="submission" date="2016-10" db="EMBL/GenBank/DDBJ databases">
        <authorList>
            <person name="de Groot N.N."/>
        </authorList>
    </citation>
    <scope>NUCLEOTIDE SEQUENCE [LARGE SCALE GENOMIC DNA]</scope>
    <source>
        <strain evidence="1 2">CGMCC 1.5012</strain>
    </source>
</reference>
<proteinExistence type="predicted"/>
<organism evidence="1 2">
    <name type="scientific">Acetanaerobacterium elongatum</name>
    <dbReference type="NCBI Taxonomy" id="258515"/>
    <lineage>
        <taxon>Bacteria</taxon>
        <taxon>Bacillati</taxon>
        <taxon>Bacillota</taxon>
        <taxon>Clostridia</taxon>
        <taxon>Eubacteriales</taxon>
        <taxon>Oscillospiraceae</taxon>
        <taxon>Acetanaerobacterium</taxon>
    </lineage>
</organism>